<evidence type="ECO:0000313" key="3">
    <source>
        <dbReference type="Proteomes" id="UP001374893"/>
    </source>
</evidence>
<evidence type="ECO:0000256" key="1">
    <source>
        <dbReference type="SAM" id="Phobius"/>
    </source>
</evidence>
<accession>A0ABM7RK92</accession>
<keyword evidence="1" id="KW-0472">Membrane</keyword>
<dbReference type="Proteomes" id="UP001374893">
    <property type="component" value="Chromosome"/>
</dbReference>
<feature type="transmembrane region" description="Helical" evidence="1">
    <location>
        <begin position="39"/>
        <end position="58"/>
    </location>
</feature>
<proteinExistence type="predicted"/>
<gene>
    <name evidence="2" type="ORF">HAHE_19580</name>
</gene>
<keyword evidence="1" id="KW-1133">Transmembrane helix</keyword>
<feature type="transmembrane region" description="Helical" evidence="1">
    <location>
        <begin position="12"/>
        <end position="33"/>
    </location>
</feature>
<organism evidence="2 3">
    <name type="scientific">Haloferula helveola</name>
    <dbReference type="NCBI Taxonomy" id="490095"/>
    <lineage>
        <taxon>Bacteria</taxon>
        <taxon>Pseudomonadati</taxon>
        <taxon>Verrucomicrobiota</taxon>
        <taxon>Verrucomicrobiia</taxon>
        <taxon>Verrucomicrobiales</taxon>
        <taxon>Verrucomicrobiaceae</taxon>
        <taxon>Haloferula</taxon>
    </lineage>
</organism>
<protein>
    <submittedName>
        <fullName evidence="2">Uncharacterized protein</fullName>
    </submittedName>
</protein>
<keyword evidence="1" id="KW-0812">Transmembrane</keyword>
<feature type="transmembrane region" description="Helical" evidence="1">
    <location>
        <begin position="70"/>
        <end position="89"/>
    </location>
</feature>
<sequence>MSAEPERQWKRRMSWLGFALSVPALAAWIWILVELMKDEILVGISIPVTLLIGGAAYALHRFVWKWRGTVVVTALVLHAVLLVGLMAVARGALDASVFEALGDMFGFAVDVVRWEAKNFDASEPSTGMGSLFLIGSLVFTLLHPIYPTFWTAMTSSIGFSLFIGIICLMMSRAA</sequence>
<name>A0ABM7RK92_9BACT</name>
<keyword evidence="3" id="KW-1185">Reference proteome</keyword>
<dbReference type="RefSeq" id="WP_338690602.1">
    <property type="nucleotide sequence ID" value="NZ_AP024702.1"/>
</dbReference>
<dbReference type="EMBL" id="AP024702">
    <property type="protein sequence ID" value="BCX48050.1"/>
    <property type="molecule type" value="Genomic_DNA"/>
</dbReference>
<feature type="transmembrane region" description="Helical" evidence="1">
    <location>
        <begin position="152"/>
        <end position="171"/>
    </location>
</feature>
<evidence type="ECO:0000313" key="2">
    <source>
        <dbReference type="EMBL" id="BCX48050.1"/>
    </source>
</evidence>
<reference evidence="2 3" key="1">
    <citation type="submission" date="2021-06" db="EMBL/GenBank/DDBJ databases">
        <title>Complete genome of Haloferula helveola possessing various polysaccharide degrading enzymes.</title>
        <authorList>
            <person name="Takami H."/>
            <person name="Huang C."/>
            <person name="Hamasaki K."/>
        </authorList>
    </citation>
    <scope>NUCLEOTIDE SEQUENCE [LARGE SCALE GENOMIC DNA]</scope>
    <source>
        <strain evidence="2 3">CN-1</strain>
    </source>
</reference>